<protein>
    <recommendedName>
        <fullName evidence="5">Plastocyanin-like domain-containing protein</fullName>
    </recommendedName>
</protein>
<dbReference type="SUPFAM" id="SSF49503">
    <property type="entry name" value="Cupredoxins"/>
    <property type="match status" value="1"/>
</dbReference>
<dbReference type="GO" id="GO:0016491">
    <property type="term" value="F:oxidoreductase activity"/>
    <property type="evidence" value="ECO:0007669"/>
    <property type="project" value="UniProtKB-KW"/>
</dbReference>
<comment type="similarity">
    <text evidence="1">Belongs to the multicopper oxidase family.</text>
</comment>
<evidence type="ECO:0000256" key="3">
    <source>
        <dbReference type="ARBA" id="ARBA00023002"/>
    </source>
</evidence>
<evidence type="ECO:0000313" key="7">
    <source>
        <dbReference type="Proteomes" id="UP001603857"/>
    </source>
</evidence>
<proteinExistence type="inferred from homology"/>
<dbReference type="PANTHER" id="PTHR11709:SF394">
    <property type="entry name" value="FI03373P-RELATED"/>
    <property type="match status" value="1"/>
</dbReference>
<dbReference type="Proteomes" id="UP001603857">
    <property type="component" value="Unassembled WGS sequence"/>
</dbReference>
<dbReference type="Gene3D" id="2.60.40.420">
    <property type="entry name" value="Cupredoxins - blue copper proteins"/>
    <property type="match status" value="1"/>
</dbReference>
<reference evidence="6 7" key="1">
    <citation type="submission" date="2024-08" db="EMBL/GenBank/DDBJ databases">
        <title>Insights into the chromosomal genome structure of Flemingia macrophylla.</title>
        <authorList>
            <person name="Ding Y."/>
            <person name="Zhao Y."/>
            <person name="Bi W."/>
            <person name="Wu M."/>
            <person name="Zhao G."/>
            <person name="Gong Y."/>
            <person name="Li W."/>
            <person name="Zhang P."/>
        </authorList>
    </citation>
    <scope>NUCLEOTIDE SEQUENCE [LARGE SCALE GENOMIC DNA]</scope>
    <source>
        <strain evidence="6">DYQJB</strain>
        <tissue evidence="6">Leaf</tissue>
    </source>
</reference>
<comment type="caution">
    <text evidence="6">The sequence shown here is derived from an EMBL/GenBank/DDBJ whole genome shotgun (WGS) entry which is preliminary data.</text>
</comment>
<sequence length="121" mass="13601">MGTIDHTHPCPIYKRHLQGSLIPEPIASRSSTLNIFLHDQQKDEYGTPWADGTAAISKCAIAPGETFHYRFVVDISGTYFYHGHYDMQRAAGLYGSLIVELAKGQKEHFHYDGEFNLLSSD</sequence>
<accession>A0ABD1L099</accession>
<dbReference type="Pfam" id="PF07732">
    <property type="entry name" value="Cu-oxidase_3"/>
    <property type="match status" value="1"/>
</dbReference>
<keyword evidence="2" id="KW-0479">Metal-binding</keyword>
<name>A0ABD1L099_9FABA</name>
<evidence type="ECO:0000256" key="4">
    <source>
        <dbReference type="ARBA" id="ARBA00023008"/>
    </source>
</evidence>
<evidence type="ECO:0000256" key="2">
    <source>
        <dbReference type="ARBA" id="ARBA00022723"/>
    </source>
</evidence>
<dbReference type="InterPro" id="IPR011707">
    <property type="entry name" value="Cu-oxidase-like_N"/>
</dbReference>
<dbReference type="InterPro" id="IPR008972">
    <property type="entry name" value="Cupredoxin"/>
</dbReference>
<evidence type="ECO:0000256" key="1">
    <source>
        <dbReference type="ARBA" id="ARBA00010609"/>
    </source>
</evidence>
<dbReference type="GO" id="GO:0046872">
    <property type="term" value="F:metal ion binding"/>
    <property type="evidence" value="ECO:0007669"/>
    <property type="project" value="UniProtKB-KW"/>
</dbReference>
<dbReference type="InterPro" id="IPR045087">
    <property type="entry name" value="Cu-oxidase_fam"/>
</dbReference>
<keyword evidence="4" id="KW-0186">Copper</keyword>
<dbReference type="AlphaFoldDB" id="A0ABD1L099"/>
<evidence type="ECO:0000259" key="5">
    <source>
        <dbReference type="Pfam" id="PF07732"/>
    </source>
</evidence>
<gene>
    <name evidence="6" type="ORF">Fmac_030810</name>
</gene>
<dbReference type="PANTHER" id="PTHR11709">
    <property type="entry name" value="MULTI-COPPER OXIDASE"/>
    <property type="match status" value="1"/>
</dbReference>
<keyword evidence="7" id="KW-1185">Reference proteome</keyword>
<dbReference type="EMBL" id="JBGMDY010000011">
    <property type="protein sequence ID" value="KAL2316934.1"/>
    <property type="molecule type" value="Genomic_DNA"/>
</dbReference>
<feature type="domain" description="Plastocyanin-like" evidence="5">
    <location>
        <begin position="37"/>
        <end position="100"/>
    </location>
</feature>
<keyword evidence="3" id="KW-0560">Oxidoreductase</keyword>
<organism evidence="6 7">
    <name type="scientific">Flemingia macrophylla</name>
    <dbReference type="NCBI Taxonomy" id="520843"/>
    <lineage>
        <taxon>Eukaryota</taxon>
        <taxon>Viridiplantae</taxon>
        <taxon>Streptophyta</taxon>
        <taxon>Embryophyta</taxon>
        <taxon>Tracheophyta</taxon>
        <taxon>Spermatophyta</taxon>
        <taxon>Magnoliopsida</taxon>
        <taxon>eudicotyledons</taxon>
        <taxon>Gunneridae</taxon>
        <taxon>Pentapetalae</taxon>
        <taxon>rosids</taxon>
        <taxon>fabids</taxon>
        <taxon>Fabales</taxon>
        <taxon>Fabaceae</taxon>
        <taxon>Papilionoideae</taxon>
        <taxon>50 kb inversion clade</taxon>
        <taxon>NPAAA clade</taxon>
        <taxon>indigoferoid/millettioid clade</taxon>
        <taxon>Phaseoleae</taxon>
        <taxon>Flemingia</taxon>
    </lineage>
</organism>
<evidence type="ECO:0000313" key="6">
    <source>
        <dbReference type="EMBL" id="KAL2316934.1"/>
    </source>
</evidence>